<keyword evidence="7" id="KW-0560">Oxidoreductase</keyword>
<protein>
    <recommendedName>
        <fullName evidence="9">MTHFR SAM-binding regulatory domain-containing protein</fullName>
    </recommendedName>
</protein>
<evidence type="ECO:0000256" key="3">
    <source>
        <dbReference type="ARBA" id="ARBA00006743"/>
    </source>
</evidence>
<reference evidence="10 11" key="1">
    <citation type="journal article" date="2018" name="Front. Microbiol.">
        <title>Prospects for Fungal Bioremediation of Acidic Radioactive Waste Sites: Characterization and Genome Sequence of Rhodotorula taiwanensis MD1149.</title>
        <authorList>
            <person name="Tkavc R."/>
            <person name="Matrosova V.Y."/>
            <person name="Grichenko O.E."/>
            <person name="Gostincar C."/>
            <person name="Volpe R.P."/>
            <person name="Klimenkova P."/>
            <person name="Gaidamakova E.K."/>
            <person name="Zhou C.E."/>
            <person name="Stewart B.J."/>
            <person name="Lyman M.G."/>
            <person name="Malfatti S.A."/>
            <person name="Rubinfeld B."/>
            <person name="Courtot M."/>
            <person name="Singh J."/>
            <person name="Dalgard C.L."/>
            <person name="Hamilton T."/>
            <person name="Frey K.G."/>
            <person name="Gunde-Cimerman N."/>
            <person name="Dugan L."/>
            <person name="Daly M.J."/>
        </authorList>
    </citation>
    <scope>NUCLEOTIDE SEQUENCE [LARGE SCALE GENOMIC DNA]</scope>
    <source>
        <strain evidence="10 11">MD1149</strain>
    </source>
</reference>
<evidence type="ECO:0000256" key="8">
    <source>
        <dbReference type="RuleBase" id="RU004254"/>
    </source>
</evidence>
<sequence>MVKISDKIRKAEREGRPWWSFEFFPPKTSEGWVNLYDRIERMTQLGPIFVDITWGAGGSTSEATTNFVKTAHSDLGLETCMHLTCTNMPVEMVDKALKEAYDSGCRNILALRGDPPRGVKEWKPTEGGFNHAIDLVRHIRKHYGDYFCIGVRLILELLWSRRVAGFPEGHPDSESQDAEIRHFKQKVDAGADIVFTQMFYDADVFIDWGRRLRAAGITIPIVPGIMPIQTFSAFKRRTDFAGTIVPQELWDLLEPIKDDDAKVREAGTQYVADMCRKILAADLGIHGIHCYTMNLSRGTEMLLEEMQFVPTADRVKPLPWRVSLTQKRRTETTRPIFWSNRQRSYLVRTRDWDEFPNGRWGDASSPAFGDVDALLAALPIKPQDAIDLWGKPVTLGDVAALFARFCRGELKRLPWSDQPAAKETSRIAEQLAKVNELGFLTINSQPRVDGAKSEDPAFGWGPINGYVYQKVWVAYLEFFCPPQHVEELLEILNDNPSITYHAVNKQGDFRSNTVPGPNAVTWGVFPGAEVIQPTVVDSAAFQAWKDEAYELGSQWAQLYQETSPETQKLIHNVFDDYHLVNIVYNDYRDSDEDAVFKPFFELAGKKGLAAVNGH</sequence>
<dbReference type="SUPFAM" id="SSF51730">
    <property type="entry name" value="FAD-linked oxidoreductase"/>
    <property type="match status" value="1"/>
</dbReference>
<dbReference type="CDD" id="cd00537">
    <property type="entry name" value="MTHFR"/>
    <property type="match status" value="1"/>
</dbReference>
<dbReference type="Pfam" id="PF02219">
    <property type="entry name" value="MTHFR"/>
    <property type="match status" value="1"/>
</dbReference>
<evidence type="ECO:0000256" key="7">
    <source>
        <dbReference type="ARBA" id="ARBA00023002"/>
    </source>
</evidence>
<evidence type="ECO:0000256" key="4">
    <source>
        <dbReference type="ARBA" id="ARBA00022630"/>
    </source>
</evidence>
<comment type="pathway">
    <text evidence="2 8">One-carbon metabolism; tetrahydrofolate interconversion.</text>
</comment>
<comment type="cofactor">
    <cofactor evidence="1">
        <name>FAD</name>
        <dbReference type="ChEBI" id="CHEBI:57692"/>
    </cofactor>
</comment>
<evidence type="ECO:0000256" key="5">
    <source>
        <dbReference type="ARBA" id="ARBA00022827"/>
    </source>
</evidence>
<gene>
    <name evidence="10" type="ORF">BMF94_3727</name>
</gene>
<dbReference type="GO" id="GO:0071949">
    <property type="term" value="F:FAD binding"/>
    <property type="evidence" value="ECO:0007669"/>
    <property type="project" value="TreeGrafter"/>
</dbReference>
<dbReference type="PANTHER" id="PTHR45754:SF3">
    <property type="entry name" value="METHYLENETETRAHYDROFOLATE REDUCTASE (NADPH)"/>
    <property type="match status" value="1"/>
</dbReference>
<dbReference type="InterPro" id="IPR004621">
    <property type="entry name" value="Fadh2_euk"/>
</dbReference>
<dbReference type="InterPro" id="IPR003171">
    <property type="entry name" value="Mehydrof_redctse-like"/>
</dbReference>
<dbReference type="PANTHER" id="PTHR45754">
    <property type="entry name" value="METHYLENETETRAHYDROFOLATE REDUCTASE"/>
    <property type="match status" value="1"/>
</dbReference>
<keyword evidence="4" id="KW-0285">Flavoprotein</keyword>
<dbReference type="EMBL" id="PJQD01000038">
    <property type="protein sequence ID" value="POY73389.1"/>
    <property type="molecule type" value="Genomic_DNA"/>
</dbReference>
<accession>A0A2S5B9F7</accession>
<evidence type="ECO:0000256" key="2">
    <source>
        <dbReference type="ARBA" id="ARBA00004777"/>
    </source>
</evidence>
<dbReference type="FunFam" id="3.20.20.220:FF:000002">
    <property type="entry name" value="Methylenetetrahydrofolate reductase"/>
    <property type="match status" value="1"/>
</dbReference>
<dbReference type="STRING" id="741276.A0A2S5B9F7"/>
<dbReference type="InterPro" id="IPR029041">
    <property type="entry name" value="FAD-linked_oxidoreductase-like"/>
</dbReference>
<keyword evidence="6" id="KW-0521">NADP</keyword>
<dbReference type="NCBIfam" id="TIGR00677">
    <property type="entry name" value="fadh2_euk"/>
    <property type="match status" value="1"/>
</dbReference>
<comment type="caution">
    <text evidence="10">The sequence shown here is derived from an EMBL/GenBank/DDBJ whole genome shotgun (WGS) entry which is preliminary data.</text>
</comment>
<dbReference type="UniPathway" id="UPA00193"/>
<keyword evidence="11" id="KW-1185">Reference proteome</keyword>
<dbReference type="GO" id="GO:0035999">
    <property type="term" value="P:tetrahydrofolate interconversion"/>
    <property type="evidence" value="ECO:0007669"/>
    <property type="project" value="UniProtKB-UniPathway"/>
</dbReference>
<dbReference type="InterPro" id="IPR053806">
    <property type="entry name" value="MTHFR_C"/>
</dbReference>
<dbReference type="Proteomes" id="UP000237144">
    <property type="component" value="Unassembled WGS sequence"/>
</dbReference>
<dbReference type="OrthoDB" id="16284at2759"/>
<evidence type="ECO:0000256" key="6">
    <source>
        <dbReference type="ARBA" id="ARBA00022857"/>
    </source>
</evidence>
<dbReference type="Pfam" id="PF21895">
    <property type="entry name" value="MTHFR_C"/>
    <property type="match status" value="1"/>
</dbReference>
<dbReference type="Gene3D" id="3.20.20.220">
    <property type="match status" value="1"/>
</dbReference>
<evidence type="ECO:0000313" key="11">
    <source>
        <dbReference type="Proteomes" id="UP000237144"/>
    </source>
</evidence>
<evidence type="ECO:0000313" key="10">
    <source>
        <dbReference type="EMBL" id="POY73389.1"/>
    </source>
</evidence>
<keyword evidence="5" id="KW-0274">FAD</keyword>
<dbReference type="AlphaFoldDB" id="A0A2S5B9F7"/>
<comment type="similarity">
    <text evidence="3">Belongs to the methylenetetrahydrofolate reductase family.</text>
</comment>
<name>A0A2S5B9F7_9BASI</name>
<dbReference type="GO" id="GO:0009086">
    <property type="term" value="P:methionine biosynthetic process"/>
    <property type="evidence" value="ECO:0007669"/>
    <property type="project" value="TreeGrafter"/>
</dbReference>
<feature type="domain" description="MTHFR SAM-binding regulatory" evidence="9">
    <location>
        <begin position="316"/>
        <end position="588"/>
    </location>
</feature>
<organism evidence="10 11">
    <name type="scientific">Rhodotorula taiwanensis</name>
    <dbReference type="NCBI Taxonomy" id="741276"/>
    <lineage>
        <taxon>Eukaryota</taxon>
        <taxon>Fungi</taxon>
        <taxon>Dikarya</taxon>
        <taxon>Basidiomycota</taxon>
        <taxon>Pucciniomycotina</taxon>
        <taxon>Microbotryomycetes</taxon>
        <taxon>Sporidiobolales</taxon>
        <taxon>Sporidiobolaceae</taxon>
        <taxon>Rhodotorula</taxon>
    </lineage>
</organism>
<proteinExistence type="inferred from homology"/>
<evidence type="ECO:0000256" key="1">
    <source>
        <dbReference type="ARBA" id="ARBA00001974"/>
    </source>
</evidence>
<dbReference type="GO" id="GO:0004489">
    <property type="term" value="F:methylenetetrahydrofolate reductase [NAD(P)H] activity"/>
    <property type="evidence" value="ECO:0007669"/>
    <property type="project" value="InterPro"/>
</dbReference>
<evidence type="ECO:0000259" key="9">
    <source>
        <dbReference type="Pfam" id="PF21895"/>
    </source>
</evidence>
<dbReference type="GO" id="GO:0005829">
    <property type="term" value="C:cytosol"/>
    <property type="evidence" value="ECO:0007669"/>
    <property type="project" value="TreeGrafter"/>
</dbReference>